<dbReference type="PROSITE" id="PS00137">
    <property type="entry name" value="SUBTILASE_HIS"/>
    <property type="match status" value="1"/>
</dbReference>
<dbReference type="GO" id="GO:0046872">
    <property type="term" value="F:metal ion binding"/>
    <property type="evidence" value="ECO:0007669"/>
    <property type="project" value="UniProtKB-KW"/>
</dbReference>
<feature type="domain" description="Peptidase S8/S53" evidence="10">
    <location>
        <begin position="419"/>
        <end position="478"/>
    </location>
</feature>
<dbReference type="OrthoDB" id="9790784at2"/>
<dbReference type="InterPro" id="IPR054399">
    <property type="entry name" value="Fervidolysin-like_N_prodom"/>
</dbReference>
<keyword evidence="4" id="KW-0479">Metal-binding</keyword>
<dbReference type="SUPFAM" id="SSF52743">
    <property type="entry name" value="Subtilisin-like"/>
    <property type="match status" value="1"/>
</dbReference>
<dbReference type="PANTHER" id="PTHR43806">
    <property type="entry name" value="PEPTIDASE S8"/>
    <property type="match status" value="1"/>
</dbReference>
<evidence type="ECO:0000256" key="3">
    <source>
        <dbReference type="ARBA" id="ARBA00022670"/>
    </source>
</evidence>
<keyword evidence="3 8" id="KW-0645">Protease</keyword>
<dbReference type="InterPro" id="IPR015500">
    <property type="entry name" value="Peptidase_S8_subtilisin-rel"/>
</dbReference>
<evidence type="ECO:0000256" key="8">
    <source>
        <dbReference type="PROSITE-ProRule" id="PRU01240"/>
    </source>
</evidence>
<dbReference type="InterPro" id="IPR036852">
    <property type="entry name" value="Peptidase_S8/S53_dom_sf"/>
</dbReference>
<comment type="similarity">
    <text evidence="1 8">Belongs to the peptidase S8 family.</text>
</comment>
<keyword evidence="5 8" id="KW-0378">Hydrolase</keyword>
<dbReference type="InterPro" id="IPR003137">
    <property type="entry name" value="PA_domain"/>
</dbReference>
<keyword evidence="6 8" id="KW-0720">Serine protease</keyword>
<keyword evidence="14" id="KW-1185">Reference proteome</keyword>
<proteinExistence type="inferred from homology"/>
<comment type="caution">
    <text evidence="13">The sequence shown here is derived from an EMBL/GenBank/DDBJ whole genome shotgun (WGS) entry which is preliminary data.</text>
</comment>
<dbReference type="PROSITE" id="PS00138">
    <property type="entry name" value="SUBTILASE_SER"/>
    <property type="match status" value="1"/>
</dbReference>
<feature type="chain" id="PRO_5020479016" evidence="9">
    <location>
        <begin position="25"/>
        <end position="509"/>
    </location>
</feature>
<dbReference type="CDD" id="cd07477">
    <property type="entry name" value="Peptidases_S8_Subtilisin_subset"/>
    <property type="match status" value="1"/>
</dbReference>
<name>A0A4R2F6A8_9GAMM</name>
<dbReference type="PRINTS" id="PR00723">
    <property type="entry name" value="SUBTILISIN"/>
</dbReference>
<dbReference type="Gene3D" id="3.30.70.80">
    <property type="entry name" value="Peptidase S8 propeptide/proteinase inhibitor I9"/>
    <property type="match status" value="1"/>
</dbReference>
<evidence type="ECO:0000259" key="11">
    <source>
        <dbReference type="Pfam" id="PF02225"/>
    </source>
</evidence>
<dbReference type="InterPro" id="IPR000209">
    <property type="entry name" value="Peptidase_S8/S53_dom"/>
</dbReference>
<dbReference type="Gene3D" id="3.50.30.30">
    <property type="match status" value="1"/>
</dbReference>
<feature type="domain" description="Peptidase S8/S53" evidence="10">
    <location>
        <begin position="114"/>
        <end position="307"/>
    </location>
</feature>
<dbReference type="Proteomes" id="UP000294832">
    <property type="component" value="Unassembled WGS sequence"/>
</dbReference>
<dbReference type="InterPro" id="IPR037045">
    <property type="entry name" value="S8pro/Inhibitor_I9_sf"/>
</dbReference>
<accession>A0A4R2F6A8</accession>
<dbReference type="SUPFAM" id="SSF54897">
    <property type="entry name" value="Protease propeptides/inhibitors"/>
    <property type="match status" value="1"/>
</dbReference>
<dbReference type="GO" id="GO:0006508">
    <property type="term" value="P:proteolysis"/>
    <property type="evidence" value="ECO:0007669"/>
    <property type="project" value="UniProtKB-KW"/>
</dbReference>
<dbReference type="InterPro" id="IPR023828">
    <property type="entry name" value="Peptidase_S8_Ser-AS"/>
</dbReference>
<evidence type="ECO:0000256" key="5">
    <source>
        <dbReference type="ARBA" id="ARBA00022801"/>
    </source>
</evidence>
<keyword evidence="2" id="KW-0134">Cell wall</keyword>
<organism evidence="13 14">
    <name type="scientific">Shewanella fodinae</name>
    <dbReference type="NCBI Taxonomy" id="552357"/>
    <lineage>
        <taxon>Bacteria</taxon>
        <taxon>Pseudomonadati</taxon>
        <taxon>Pseudomonadota</taxon>
        <taxon>Gammaproteobacteria</taxon>
        <taxon>Alteromonadales</taxon>
        <taxon>Shewanellaceae</taxon>
        <taxon>Shewanella</taxon>
    </lineage>
</organism>
<evidence type="ECO:0000256" key="6">
    <source>
        <dbReference type="ARBA" id="ARBA00022825"/>
    </source>
</evidence>
<evidence type="ECO:0000313" key="13">
    <source>
        <dbReference type="EMBL" id="TCN81698.1"/>
    </source>
</evidence>
<evidence type="ECO:0000259" key="10">
    <source>
        <dbReference type="Pfam" id="PF00082"/>
    </source>
</evidence>
<dbReference type="Pfam" id="PF22148">
    <property type="entry name" value="Fervidolysin_NPro-like"/>
    <property type="match status" value="1"/>
</dbReference>
<evidence type="ECO:0000256" key="2">
    <source>
        <dbReference type="ARBA" id="ARBA00022512"/>
    </source>
</evidence>
<feature type="active site" description="Charge relay system" evidence="7 8">
    <location>
        <position position="121"/>
    </location>
</feature>
<sequence>MRTLLQAVLSAMLLALCITATTQANERYIVKFKEGKESAVKAALDAQGAKLALDLPKHNAAAFSLPAQALTGLSHNPNVEYVEQDAKRYLMSQTVPYGIPLVQADQVSDSVTANIKVCIIDSGYDLAHEDLSGNRVEGANDSGTGNWFTDENHHGTHVAGTIAALSNDVGVVGINPHGNLNLYIVKVFNADGWGYSSGLIAALDVCEAAGAKVINMSLGGSIKSRTEDAAFAAAETAGILSIAAAGNDGNSRYSYPASYRSVVSVAAVDENKQHADFSQYNSQVELSGPGVGVLSSVPMGTALVAATSVANHDYLAIAMEGAPTGIASGVLIDCGSGEQQCDAAGKVCLLQRGNISFADKVLACEQGGGVAAIIYNNTAGQLNGTLGTTVTAIPAVGVTADDGAAMLLDVGNDATVAIGPGNYAYFDGTSMATPHVAGVAALVWSHFPLCTNKQIRAALQQTAEDLDTAGRDNYTGFGLVQAKAAADYLALNGCTAGGGNNTCKGKHCR</sequence>
<dbReference type="PANTHER" id="PTHR43806:SF11">
    <property type="entry name" value="CEREVISIN-RELATED"/>
    <property type="match status" value="1"/>
</dbReference>
<evidence type="ECO:0000256" key="7">
    <source>
        <dbReference type="PIRSR" id="PIRSR615500-1"/>
    </source>
</evidence>
<dbReference type="Pfam" id="PF02225">
    <property type="entry name" value="PA"/>
    <property type="match status" value="1"/>
</dbReference>
<dbReference type="AlphaFoldDB" id="A0A4R2F6A8"/>
<feature type="domain" description="Fervidolysin-like N-terminal prodomain" evidence="12">
    <location>
        <begin position="29"/>
        <end position="83"/>
    </location>
</feature>
<evidence type="ECO:0000259" key="12">
    <source>
        <dbReference type="Pfam" id="PF22148"/>
    </source>
</evidence>
<evidence type="ECO:0000256" key="9">
    <source>
        <dbReference type="SAM" id="SignalP"/>
    </source>
</evidence>
<reference evidence="13 14" key="1">
    <citation type="submission" date="2019-03" db="EMBL/GenBank/DDBJ databases">
        <title>Freshwater and sediment microbial communities from various areas in North America, analyzing microbe dynamics in response to fracking.</title>
        <authorList>
            <person name="Lamendella R."/>
        </authorList>
    </citation>
    <scope>NUCLEOTIDE SEQUENCE [LARGE SCALE GENOMIC DNA]</scope>
    <source>
        <strain evidence="13 14">74A</strain>
    </source>
</reference>
<feature type="active site" description="Charge relay system" evidence="7 8">
    <location>
        <position position="430"/>
    </location>
</feature>
<dbReference type="GO" id="GO:0005615">
    <property type="term" value="C:extracellular space"/>
    <property type="evidence" value="ECO:0007669"/>
    <property type="project" value="TreeGrafter"/>
</dbReference>
<dbReference type="InterPro" id="IPR034202">
    <property type="entry name" value="Subtilisin_Carlsberg-like"/>
</dbReference>
<dbReference type="InterPro" id="IPR050131">
    <property type="entry name" value="Peptidase_S8_subtilisin-like"/>
</dbReference>
<evidence type="ECO:0000256" key="4">
    <source>
        <dbReference type="ARBA" id="ARBA00022723"/>
    </source>
</evidence>
<keyword evidence="9" id="KW-0732">Signal</keyword>
<dbReference type="RefSeq" id="WP_133039673.1">
    <property type="nucleotide sequence ID" value="NZ_SLWF01000022.1"/>
</dbReference>
<feature type="signal peptide" evidence="9">
    <location>
        <begin position="1"/>
        <end position="24"/>
    </location>
</feature>
<evidence type="ECO:0000256" key="1">
    <source>
        <dbReference type="ARBA" id="ARBA00011073"/>
    </source>
</evidence>
<gene>
    <name evidence="13" type="ORF">EDC91_12227</name>
</gene>
<evidence type="ECO:0000313" key="14">
    <source>
        <dbReference type="Proteomes" id="UP000294832"/>
    </source>
</evidence>
<dbReference type="EMBL" id="SLWF01000022">
    <property type="protein sequence ID" value="TCN81698.1"/>
    <property type="molecule type" value="Genomic_DNA"/>
</dbReference>
<dbReference type="PROSITE" id="PS51892">
    <property type="entry name" value="SUBTILASE"/>
    <property type="match status" value="1"/>
</dbReference>
<feature type="domain" description="PA" evidence="11">
    <location>
        <begin position="336"/>
        <end position="405"/>
    </location>
</feature>
<keyword evidence="2" id="KW-0964">Secreted</keyword>
<protein>
    <submittedName>
        <fullName evidence="13">PA domain-containing protein</fullName>
    </submittedName>
</protein>
<feature type="active site" description="Charge relay system" evidence="7 8">
    <location>
        <position position="154"/>
    </location>
</feature>
<dbReference type="Pfam" id="PF00082">
    <property type="entry name" value="Peptidase_S8"/>
    <property type="match status" value="2"/>
</dbReference>
<dbReference type="Gene3D" id="3.40.50.200">
    <property type="entry name" value="Peptidase S8/S53 domain"/>
    <property type="match status" value="1"/>
</dbReference>
<dbReference type="GO" id="GO:0004252">
    <property type="term" value="F:serine-type endopeptidase activity"/>
    <property type="evidence" value="ECO:0007669"/>
    <property type="project" value="UniProtKB-UniRule"/>
</dbReference>
<dbReference type="InterPro" id="IPR022398">
    <property type="entry name" value="Peptidase_S8_His-AS"/>
</dbReference>